<accession>A0A0Q9XYA5</accession>
<sequence length="133" mass="15270">MNNTLYYLLVILVFLLVIIGFTTLVIKIAKGPKKLYLGKRYFGFTKISLTFTLFNTFYIRNFLIQPSITYEVVYKLKTEAGKITVSLDNQLFKETTNSVEGTCLMTFNKVKPILKLEGVHAKNGYAEVKLIKR</sequence>
<keyword evidence="1" id="KW-1133">Transmembrane helix</keyword>
<dbReference type="EMBL" id="LGPB01000137">
    <property type="protein sequence ID" value="KRG09716.1"/>
    <property type="molecule type" value="Genomic_DNA"/>
</dbReference>
<evidence type="ECO:0000313" key="3">
    <source>
        <dbReference type="Proteomes" id="UP000053881"/>
    </source>
</evidence>
<keyword evidence="1" id="KW-0472">Membrane</keyword>
<name>A0A0Q9XYA5_9BACI</name>
<dbReference type="RefSeq" id="WP_057995736.1">
    <property type="nucleotide sequence ID" value="NZ_JAGGKH010000002.1"/>
</dbReference>
<reference evidence="2 3" key="1">
    <citation type="submission" date="2015-06" db="EMBL/GenBank/DDBJ databases">
        <title>Genome sequencing project of Bacillus galactosidilyticus PL133.</title>
        <authorList>
            <person name="Gaiero J."/>
            <person name="Nicol R."/>
            <person name="Habash M."/>
        </authorList>
    </citation>
    <scope>NUCLEOTIDE SEQUENCE [LARGE SCALE GENOMIC DNA]</scope>
    <source>
        <strain evidence="2 3">PL133</strain>
    </source>
</reference>
<dbReference type="PATRIC" id="fig|217031.4.peg.7155"/>
<feature type="transmembrane region" description="Helical" evidence="1">
    <location>
        <begin position="41"/>
        <end position="59"/>
    </location>
</feature>
<dbReference type="Proteomes" id="UP000053881">
    <property type="component" value="Unassembled WGS sequence"/>
</dbReference>
<protein>
    <submittedName>
        <fullName evidence="2">Uncharacterized protein</fullName>
    </submittedName>
</protein>
<dbReference type="AlphaFoldDB" id="A0A0Q9XYA5"/>
<gene>
    <name evidence="2" type="ORF">ACA29_21060</name>
</gene>
<proteinExistence type="predicted"/>
<feature type="transmembrane region" description="Helical" evidence="1">
    <location>
        <begin position="6"/>
        <end position="29"/>
    </location>
</feature>
<keyword evidence="1" id="KW-0812">Transmembrane</keyword>
<evidence type="ECO:0000313" key="2">
    <source>
        <dbReference type="EMBL" id="KRG09716.1"/>
    </source>
</evidence>
<organism evidence="2 3">
    <name type="scientific">Lederbergia galactosidilytica</name>
    <dbReference type="NCBI Taxonomy" id="217031"/>
    <lineage>
        <taxon>Bacteria</taxon>
        <taxon>Bacillati</taxon>
        <taxon>Bacillota</taxon>
        <taxon>Bacilli</taxon>
        <taxon>Bacillales</taxon>
        <taxon>Bacillaceae</taxon>
        <taxon>Lederbergia</taxon>
    </lineage>
</organism>
<evidence type="ECO:0000256" key="1">
    <source>
        <dbReference type="SAM" id="Phobius"/>
    </source>
</evidence>
<comment type="caution">
    <text evidence="2">The sequence shown here is derived from an EMBL/GenBank/DDBJ whole genome shotgun (WGS) entry which is preliminary data.</text>
</comment>